<evidence type="ECO:0000256" key="1">
    <source>
        <dbReference type="ARBA" id="ARBA00004141"/>
    </source>
</evidence>
<dbReference type="OrthoDB" id="5667at2759"/>
<feature type="transmembrane region" description="Helical" evidence="7">
    <location>
        <begin position="48"/>
        <end position="68"/>
    </location>
</feature>
<dbReference type="InterPro" id="IPR050327">
    <property type="entry name" value="Proton-linked_MCT"/>
</dbReference>
<dbReference type="GO" id="GO:0016020">
    <property type="term" value="C:membrane"/>
    <property type="evidence" value="ECO:0007669"/>
    <property type="project" value="UniProtKB-SubCell"/>
</dbReference>
<proteinExistence type="inferred from homology"/>
<feature type="transmembrane region" description="Helical" evidence="7">
    <location>
        <begin position="191"/>
        <end position="210"/>
    </location>
</feature>
<accession>A0A136J5E0</accession>
<keyword evidence="10" id="KW-1185">Reference proteome</keyword>
<dbReference type="EMBL" id="KQ964249">
    <property type="protein sequence ID" value="KXJ92395.1"/>
    <property type="molecule type" value="Genomic_DNA"/>
</dbReference>
<feature type="transmembrane region" description="Helical" evidence="7">
    <location>
        <begin position="222"/>
        <end position="241"/>
    </location>
</feature>
<evidence type="ECO:0000256" key="3">
    <source>
        <dbReference type="ARBA" id="ARBA00022448"/>
    </source>
</evidence>
<evidence type="ECO:0000256" key="5">
    <source>
        <dbReference type="ARBA" id="ARBA00022989"/>
    </source>
</evidence>
<feature type="domain" description="Major facilitator superfamily (MFS) profile" evidence="8">
    <location>
        <begin position="1"/>
        <end position="336"/>
    </location>
</feature>
<evidence type="ECO:0000313" key="9">
    <source>
        <dbReference type="EMBL" id="KXJ92395.1"/>
    </source>
</evidence>
<dbReference type="PROSITE" id="PS50850">
    <property type="entry name" value="MFS"/>
    <property type="match status" value="1"/>
</dbReference>
<keyword evidence="4 7" id="KW-0812">Transmembrane</keyword>
<feature type="transmembrane region" description="Helical" evidence="7">
    <location>
        <begin position="80"/>
        <end position="101"/>
    </location>
</feature>
<name>A0A136J5E0_9PEZI</name>
<comment type="subcellular location">
    <subcellularLocation>
        <location evidence="1">Membrane</location>
        <topology evidence="1">Multi-pass membrane protein</topology>
    </subcellularLocation>
</comment>
<dbReference type="Proteomes" id="UP000070501">
    <property type="component" value="Unassembled WGS sequence"/>
</dbReference>
<evidence type="ECO:0000256" key="6">
    <source>
        <dbReference type="ARBA" id="ARBA00023136"/>
    </source>
</evidence>
<dbReference type="InterPro" id="IPR036259">
    <property type="entry name" value="MFS_trans_sf"/>
</dbReference>
<keyword evidence="5 7" id="KW-1133">Transmembrane helix</keyword>
<dbReference type="PANTHER" id="PTHR11360">
    <property type="entry name" value="MONOCARBOXYLATE TRANSPORTER"/>
    <property type="match status" value="1"/>
</dbReference>
<protein>
    <submittedName>
        <fullName evidence="9">Major facilitator superfamily domain-containing protein</fullName>
    </submittedName>
</protein>
<dbReference type="AlphaFoldDB" id="A0A136J5E0"/>
<dbReference type="Pfam" id="PF07690">
    <property type="entry name" value="MFS_1"/>
    <property type="match status" value="1"/>
</dbReference>
<dbReference type="SUPFAM" id="SSF103473">
    <property type="entry name" value="MFS general substrate transporter"/>
    <property type="match status" value="1"/>
</dbReference>
<dbReference type="Gene3D" id="1.20.1250.20">
    <property type="entry name" value="MFS general substrate transporter like domains"/>
    <property type="match status" value="1"/>
</dbReference>
<sequence>MLWVLNFLPIFWGFAFDRFGPKWLLWGGSLLYVFGLMMVSLSTEYWHFFLAQGLVCPIGASAVNTAGMSSLVTWFHRRRALVFGIMMAGSSVGGIVLPIMIPKLISSVGFPWAMRAVALVFLALLTVACLTITSRLTPATKPVDMRAYVRGVREPAMLSTVSALFLVFWGIFLPYNFVILQARSQGMSAELVIYLLPILHSAGLFGRFISGVLADRLGRYNVMIIITMLSGISGLALWVPISNDAGVITFMAVFGLLSSGISSLAPTLIAQISDIREIGARTGTAFAVQSFGLLTGSPIASAIVDATGGNYVGLQLFCGFSIFASGMVFAVARWAQAGFRMEKV</sequence>
<evidence type="ECO:0000259" key="8">
    <source>
        <dbReference type="PROSITE" id="PS50850"/>
    </source>
</evidence>
<dbReference type="GO" id="GO:0022857">
    <property type="term" value="F:transmembrane transporter activity"/>
    <property type="evidence" value="ECO:0007669"/>
    <property type="project" value="InterPro"/>
</dbReference>
<keyword evidence="6 7" id="KW-0472">Membrane</keyword>
<evidence type="ECO:0000256" key="7">
    <source>
        <dbReference type="SAM" id="Phobius"/>
    </source>
</evidence>
<feature type="transmembrane region" description="Helical" evidence="7">
    <location>
        <begin position="310"/>
        <end position="335"/>
    </location>
</feature>
<comment type="similarity">
    <text evidence="2">Belongs to the major facilitator superfamily. Monocarboxylate porter (TC 2.A.1.13) family.</text>
</comment>
<feature type="transmembrane region" description="Helical" evidence="7">
    <location>
        <begin position="282"/>
        <end position="304"/>
    </location>
</feature>
<dbReference type="InterPro" id="IPR011701">
    <property type="entry name" value="MFS"/>
</dbReference>
<feature type="transmembrane region" description="Helical" evidence="7">
    <location>
        <begin position="156"/>
        <end position="179"/>
    </location>
</feature>
<feature type="transmembrane region" description="Helical" evidence="7">
    <location>
        <begin position="247"/>
        <end position="270"/>
    </location>
</feature>
<dbReference type="PANTHER" id="PTHR11360:SF224">
    <property type="entry name" value="MAJOR FACILITATOR SUPERFAMILY (MFS) PROFILE DOMAIN-CONTAINING PROTEIN-RELATED"/>
    <property type="match status" value="1"/>
</dbReference>
<keyword evidence="3" id="KW-0813">Transport</keyword>
<feature type="transmembrane region" description="Helical" evidence="7">
    <location>
        <begin position="113"/>
        <end position="136"/>
    </location>
</feature>
<evidence type="ECO:0000313" key="10">
    <source>
        <dbReference type="Proteomes" id="UP000070501"/>
    </source>
</evidence>
<dbReference type="InParanoid" id="A0A136J5E0"/>
<gene>
    <name evidence="9" type="ORF">Micbo1qcDRAFT_162664</name>
</gene>
<dbReference type="InterPro" id="IPR020846">
    <property type="entry name" value="MFS_dom"/>
</dbReference>
<evidence type="ECO:0000256" key="2">
    <source>
        <dbReference type="ARBA" id="ARBA00006727"/>
    </source>
</evidence>
<evidence type="ECO:0000256" key="4">
    <source>
        <dbReference type="ARBA" id="ARBA00022692"/>
    </source>
</evidence>
<reference evidence="10" key="1">
    <citation type="submission" date="2016-02" db="EMBL/GenBank/DDBJ databases">
        <title>Draft genome sequence of Microdochium bolleyi, a fungal endophyte of beachgrass.</title>
        <authorList>
            <consortium name="DOE Joint Genome Institute"/>
            <person name="David A.S."/>
            <person name="May G."/>
            <person name="Haridas S."/>
            <person name="Lim J."/>
            <person name="Wang M."/>
            <person name="Labutti K."/>
            <person name="Lipzen A."/>
            <person name="Barry K."/>
            <person name="Grigoriev I.V."/>
        </authorList>
    </citation>
    <scope>NUCLEOTIDE SEQUENCE [LARGE SCALE GENOMIC DNA]</scope>
    <source>
        <strain evidence="10">J235TASD1</strain>
    </source>
</reference>
<feature type="transmembrane region" description="Helical" evidence="7">
    <location>
        <begin position="23"/>
        <end position="42"/>
    </location>
</feature>
<organism evidence="9 10">
    <name type="scientific">Microdochium bolleyi</name>
    <dbReference type="NCBI Taxonomy" id="196109"/>
    <lineage>
        <taxon>Eukaryota</taxon>
        <taxon>Fungi</taxon>
        <taxon>Dikarya</taxon>
        <taxon>Ascomycota</taxon>
        <taxon>Pezizomycotina</taxon>
        <taxon>Sordariomycetes</taxon>
        <taxon>Xylariomycetidae</taxon>
        <taxon>Xylariales</taxon>
        <taxon>Microdochiaceae</taxon>
        <taxon>Microdochium</taxon>
    </lineage>
</organism>